<comment type="caution">
    <text evidence="2">The sequence shown here is derived from an EMBL/GenBank/DDBJ whole genome shotgun (WGS) entry which is preliminary data.</text>
</comment>
<protein>
    <submittedName>
        <fullName evidence="2">Uncharacterized protein</fullName>
    </submittedName>
</protein>
<evidence type="ECO:0000256" key="1">
    <source>
        <dbReference type="SAM" id="MobiDB-lite"/>
    </source>
</evidence>
<name>A0A835AR26_9POAL</name>
<gene>
    <name evidence="2" type="ORF">HU200_049335</name>
</gene>
<feature type="compositionally biased region" description="Basic residues" evidence="1">
    <location>
        <begin position="260"/>
        <end position="284"/>
    </location>
</feature>
<feature type="region of interest" description="Disordered" evidence="1">
    <location>
        <begin position="27"/>
        <end position="50"/>
    </location>
</feature>
<accession>A0A835AR26</accession>
<evidence type="ECO:0000313" key="3">
    <source>
        <dbReference type="Proteomes" id="UP000636709"/>
    </source>
</evidence>
<organism evidence="2 3">
    <name type="scientific">Digitaria exilis</name>
    <dbReference type="NCBI Taxonomy" id="1010633"/>
    <lineage>
        <taxon>Eukaryota</taxon>
        <taxon>Viridiplantae</taxon>
        <taxon>Streptophyta</taxon>
        <taxon>Embryophyta</taxon>
        <taxon>Tracheophyta</taxon>
        <taxon>Spermatophyta</taxon>
        <taxon>Magnoliopsida</taxon>
        <taxon>Liliopsida</taxon>
        <taxon>Poales</taxon>
        <taxon>Poaceae</taxon>
        <taxon>PACMAD clade</taxon>
        <taxon>Panicoideae</taxon>
        <taxon>Panicodae</taxon>
        <taxon>Paniceae</taxon>
        <taxon>Anthephorinae</taxon>
        <taxon>Digitaria</taxon>
    </lineage>
</organism>
<reference evidence="2" key="1">
    <citation type="submission" date="2020-07" db="EMBL/GenBank/DDBJ databases">
        <title>Genome sequence and genetic diversity analysis of an under-domesticated orphan crop, white fonio (Digitaria exilis).</title>
        <authorList>
            <person name="Bennetzen J.L."/>
            <person name="Chen S."/>
            <person name="Ma X."/>
            <person name="Wang X."/>
            <person name="Yssel A.E.J."/>
            <person name="Chaluvadi S.R."/>
            <person name="Johnson M."/>
            <person name="Gangashetty P."/>
            <person name="Hamidou F."/>
            <person name="Sanogo M.D."/>
            <person name="Zwaenepoel A."/>
            <person name="Wallace J."/>
            <person name="Van De Peer Y."/>
            <person name="Van Deynze A."/>
        </authorList>
    </citation>
    <scope>NUCLEOTIDE SEQUENCE</scope>
    <source>
        <tissue evidence="2">Leaves</tissue>
    </source>
</reference>
<dbReference type="PANTHER" id="PTHR34680">
    <property type="entry name" value="EXPRESSED PROTEIN"/>
    <property type="match status" value="1"/>
</dbReference>
<keyword evidence="3" id="KW-1185">Reference proteome</keyword>
<evidence type="ECO:0000313" key="2">
    <source>
        <dbReference type="EMBL" id="KAF8672642.1"/>
    </source>
</evidence>
<dbReference type="Proteomes" id="UP000636709">
    <property type="component" value="Unassembled WGS sequence"/>
</dbReference>
<dbReference type="EMBL" id="JACEFO010002219">
    <property type="protein sequence ID" value="KAF8672642.1"/>
    <property type="molecule type" value="Genomic_DNA"/>
</dbReference>
<feature type="compositionally biased region" description="Polar residues" evidence="1">
    <location>
        <begin position="34"/>
        <end position="50"/>
    </location>
</feature>
<dbReference type="PANTHER" id="PTHR34680:SF3">
    <property type="entry name" value="EXPRESSED PROTEIN"/>
    <property type="match status" value="1"/>
</dbReference>
<feature type="region of interest" description="Disordered" evidence="1">
    <location>
        <begin position="240"/>
        <end position="297"/>
    </location>
</feature>
<dbReference type="AlphaFoldDB" id="A0A835AR26"/>
<sequence length="297" mass="33133">MWIRKSVAHLLKPTYFTPMDPSPEFLPSLAGPTPLSTPHGSHETGNFSSSSATSKELCEQNCNPWDLIYDLPLYESHVSAPTHPLAFISPSYGTMCGYECDLDVVDDVLDNYYVDLKYRASWLFSPSMPVMLVKKTKDEMAVTRRDKVKQQATRKTVVKKDRKKIKENMEGESTKKAKVMNKKCDEGAPWSFIPPAPKHEDAEQELPKDAYPLSVAKVKVGDGNNYGVVSHDGVLSGEHNDTIAGIDEGSNGDDYDQGSSRHKINLKRNKSPCKCRSKPVKARSLKSLLEQNQLQAE</sequence>
<proteinExistence type="predicted"/>